<evidence type="ECO:0000256" key="9">
    <source>
        <dbReference type="ARBA" id="ARBA00023163"/>
    </source>
</evidence>
<reference evidence="13 14" key="1">
    <citation type="submission" date="2024-03" db="EMBL/GenBank/DDBJ databases">
        <title>The Acrasis kona genome and developmental transcriptomes reveal deep origins of eukaryotic multicellular pathways.</title>
        <authorList>
            <person name="Sheikh S."/>
            <person name="Fu C.-J."/>
            <person name="Brown M.W."/>
            <person name="Baldauf S.L."/>
        </authorList>
    </citation>
    <scope>NUCLEOTIDE SEQUENCE [LARGE SCALE GENOMIC DNA]</scope>
    <source>
        <strain evidence="13 14">ATCC MYA-3509</strain>
    </source>
</reference>
<keyword evidence="5 11" id="KW-0863">Zinc-finger</keyword>
<evidence type="ECO:0000256" key="8">
    <source>
        <dbReference type="ARBA" id="ARBA00023125"/>
    </source>
</evidence>
<dbReference type="Gene3D" id="3.30.160.60">
    <property type="entry name" value="Classic Zinc Finger"/>
    <property type="match status" value="4"/>
</dbReference>
<evidence type="ECO:0000256" key="3">
    <source>
        <dbReference type="ARBA" id="ARBA00022723"/>
    </source>
</evidence>
<feature type="domain" description="C2H2-type" evidence="12">
    <location>
        <begin position="168"/>
        <end position="195"/>
    </location>
</feature>
<dbReference type="FunFam" id="3.30.160.60:FF:000446">
    <property type="entry name" value="Zinc finger protein"/>
    <property type="match status" value="1"/>
</dbReference>
<evidence type="ECO:0000256" key="7">
    <source>
        <dbReference type="ARBA" id="ARBA00023015"/>
    </source>
</evidence>
<comment type="similarity">
    <text evidence="2">Belongs to the krueppel C2H2-type zinc-finger protein family.</text>
</comment>
<organism evidence="13 14">
    <name type="scientific">Acrasis kona</name>
    <dbReference type="NCBI Taxonomy" id="1008807"/>
    <lineage>
        <taxon>Eukaryota</taxon>
        <taxon>Discoba</taxon>
        <taxon>Heterolobosea</taxon>
        <taxon>Tetramitia</taxon>
        <taxon>Eutetramitia</taxon>
        <taxon>Acrasidae</taxon>
        <taxon>Acrasis</taxon>
    </lineage>
</organism>
<dbReference type="GO" id="GO:0010468">
    <property type="term" value="P:regulation of gene expression"/>
    <property type="evidence" value="ECO:0007669"/>
    <property type="project" value="TreeGrafter"/>
</dbReference>
<sequence length="258" mass="29896">MQQSNEQLRLNDIDNISIEELFFGPSSSFNNQIPAPEGNEFTPTKLESSIYETVLHTIPNYSAISPNTYHQQNVFDDQNIYSIQFPSPDKVDQATQFPFKRDLSEVDNTEDTQPSKKRRVEKFKIYVQIISIKKNEDGSYNCDVCQKHFTDRSNLSKHIRVHTKEKPYECKECQKSFSHSQSLKEHSNTHQKKTPYACEECKKTFSNDANLKRHMRTHTLEKPYKCTECGAEFSQSNNCKLHMSSKHGLNVSSIKKSK</sequence>
<dbReference type="Pfam" id="PF00096">
    <property type="entry name" value="zf-C2H2"/>
    <property type="match status" value="3"/>
</dbReference>
<accession>A0AAW2ZDQ1</accession>
<evidence type="ECO:0000256" key="5">
    <source>
        <dbReference type="ARBA" id="ARBA00022771"/>
    </source>
</evidence>
<dbReference type="FunFam" id="3.30.160.60:FF:001498">
    <property type="entry name" value="Zinc finger protein 404"/>
    <property type="match status" value="1"/>
</dbReference>
<dbReference type="PROSITE" id="PS00028">
    <property type="entry name" value="ZINC_FINGER_C2H2_1"/>
    <property type="match status" value="4"/>
</dbReference>
<proteinExistence type="inferred from homology"/>
<comment type="subcellular location">
    <subcellularLocation>
        <location evidence="1">Nucleus</location>
    </subcellularLocation>
</comment>
<feature type="domain" description="C2H2-type" evidence="12">
    <location>
        <begin position="224"/>
        <end position="247"/>
    </location>
</feature>
<dbReference type="AlphaFoldDB" id="A0AAW2ZDQ1"/>
<feature type="domain" description="C2H2-type" evidence="12">
    <location>
        <begin position="196"/>
        <end position="223"/>
    </location>
</feature>
<dbReference type="FunFam" id="3.30.160.60:FF:000681">
    <property type="entry name" value="zinc finger protein 205 isoform X1"/>
    <property type="match status" value="1"/>
</dbReference>
<evidence type="ECO:0000256" key="2">
    <source>
        <dbReference type="ARBA" id="ARBA00006991"/>
    </source>
</evidence>
<dbReference type="EMBL" id="JAOPGA020001351">
    <property type="protein sequence ID" value="KAL0487570.1"/>
    <property type="molecule type" value="Genomic_DNA"/>
</dbReference>
<keyword evidence="8" id="KW-0238">DNA-binding</keyword>
<protein>
    <submittedName>
        <fullName evidence="13">ZFP2</fullName>
    </submittedName>
</protein>
<dbReference type="PANTHER" id="PTHR16515:SF66">
    <property type="entry name" value="C2H2-TYPE DOMAIN-CONTAINING PROTEIN"/>
    <property type="match status" value="1"/>
</dbReference>
<gene>
    <name evidence="13" type="ORF">AKO1_000335</name>
</gene>
<comment type="caution">
    <text evidence="13">The sequence shown here is derived from an EMBL/GenBank/DDBJ whole genome shotgun (WGS) entry which is preliminary data.</text>
</comment>
<dbReference type="GO" id="GO:0005634">
    <property type="term" value="C:nucleus"/>
    <property type="evidence" value="ECO:0007669"/>
    <property type="project" value="UniProtKB-SubCell"/>
</dbReference>
<keyword evidence="6" id="KW-0862">Zinc</keyword>
<evidence type="ECO:0000256" key="4">
    <source>
        <dbReference type="ARBA" id="ARBA00022737"/>
    </source>
</evidence>
<dbReference type="PROSITE" id="PS50157">
    <property type="entry name" value="ZINC_FINGER_C2H2_2"/>
    <property type="match status" value="4"/>
</dbReference>
<dbReference type="InterPro" id="IPR036236">
    <property type="entry name" value="Znf_C2H2_sf"/>
</dbReference>
<dbReference type="Proteomes" id="UP001431209">
    <property type="component" value="Unassembled WGS sequence"/>
</dbReference>
<evidence type="ECO:0000256" key="11">
    <source>
        <dbReference type="PROSITE-ProRule" id="PRU00042"/>
    </source>
</evidence>
<keyword evidence="14" id="KW-1185">Reference proteome</keyword>
<keyword evidence="9" id="KW-0804">Transcription</keyword>
<evidence type="ECO:0000313" key="14">
    <source>
        <dbReference type="Proteomes" id="UP001431209"/>
    </source>
</evidence>
<keyword evidence="10" id="KW-0539">Nucleus</keyword>
<dbReference type="GO" id="GO:0003677">
    <property type="term" value="F:DNA binding"/>
    <property type="evidence" value="ECO:0007669"/>
    <property type="project" value="UniProtKB-KW"/>
</dbReference>
<dbReference type="GO" id="GO:0008270">
    <property type="term" value="F:zinc ion binding"/>
    <property type="evidence" value="ECO:0007669"/>
    <property type="project" value="UniProtKB-KW"/>
</dbReference>
<dbReference type="InterPro" id="IPR050331">
    <property type="entry name" value="Zinc_finger"/>
</dbReference>
<evidence type="ECO:0000256" key="6">
    <source>
        <dbReference type="ARBA" id="ARBA00022833"/>
    </source>
</evidence>
<evidence type="ECO:0000259" key="12">
    <source>
        <dbReference type="PROSITE" id="PS50157"/>
    </source>
</evidence>
<keyword evidence="3" id="KW-0479">Metal-binding</keyword>
<keyword evidence="7" id="KW-0805">Transcription regulation</keyword>
<feature type="domain" description="C2H2-type" evidence="12">
    <location>
        <begin position="140"/>
        <end position="167"/>
    </location>
</feature>
<name>A0AAW2ZDQ1_9EUKA</name>
<evidence type="ECO:0000256" key="1">
    <source>
        <dbReference type="ARBA" id="ARBA00004123"/>
    </source>
</evidence>
<dbReference type="SMART" id="SM00355">
    <property type="entry name" value="ZnF_C2H2"/>
    <property type="match status" value="4"/>
</dbReference>
<dbReference type="FunFam" id="3.30.160.60:FF:002343">
    <property type="entry name" value="Zinc finger protein 33A"/>
    <property type="match status" value="1"/>
</dbReference>
<dbReference type="PANTHER" id="PTHR16515">
    <property type="entry name" value="PR DOMAIN ZINC FINGER PROTEIN"/>
    <property type="match status" value="1"/>
</dbReference>
<dbReference type="SUPFAM" id="SSF57667">
    <property type="entry name" value="beta-beta-alpha zinc fingers"/>
    <property type="match status" value="2"/>
</dbReference>
<dbReference type="InterPro" id="IPR013087">
    <property type="entry name" value="Znf_C2H2_type"/>
</dbReference>
<keyword evidence="4" id="KW-0677">Repeat</keyword>
<evidence type="ECO:0000313" key="13">
    <source>
        <dbReference type="EMBL" id="KAL0487570.1"/>
    </source>
</evidence>
<evidence type="ECO:0000256" key="10">
    <source>
        <dbReference type="ARBA" id="ARBA00023242"/>
    </source>
</evidence>